<keyword evidence="5" id="KW-0158">Chromosome</keyword>
<keyword evidence="7" id="KW-0132">Cell division</keyword>
<evidence type="ECO:0000256" key="6">
    <source>
        <dbReference type="ARBA" id="ARBA00022490"/>
    </source>
</evidence>
<sequence length="226" mass="26074">MTSQALTSPTLQDQEFPDNSILNDSVLWFGDHEVSTTPRPFNIDGEHSQQICNEFDSILCSPGSCFESILPDNLTQDNNSVYESALRKELETLRKTNETFSKINNNMDQANENLQQFSNTVDQTDQLLDIWINILSQSISTQQILSDPLWQGSTAEKIHILEQVRERERLEQLARLQQEQLERERLERERIESKKKEIEAREVSSELPRKGGMTLMKGKKSKSFNN</sequence>
<keyword evidence="16" id="KW-0137">Centromere</keyword>
<evidence type="ECO:0000256" key="7">
    <source>
        <dbReference type="ARBA" id="ARBA00022618"/>
    </source>
</evidence>
<organism evidence="21 22">
    <name type="scientific">Acaulospora morrowiae</name>
    <dbReference type="NCBI Taxonomy" id="94023"/>
    <lineage>
        <taxon>Eukaryota</taxon>
        <taxon>Fungi</taxon>
        <taxon>Fungi incertae sedis</taxon>
        <taxon>Mucoromycota</taxon>
        <taxon>Glomeromycotina</taxon>
        <taxon>Glomeromycetes</taxon>
        <taxon>Diversisporales</taxon>
        <taxon>Acaulosporaceae</taxon>
        <taxon>Acaulospora</taxon>
    </lineage>
</organism>
<dbReference type="InterPro" id="IPR013960">
    <property type="entry name" value="DASH_Duo1"/>
</dbReference>
<dbReference type="OrthoDB" id="5599235at2759"/>
<dbReference type="GO" id="GO:0007059">
    <property type="term" value="P:chromosome segregation"/>
    <property type="evidence" value="ECO:0007669"/>
    <property type="project" value="UniProtKB-KW"/>
</dbReference>
<evidence type="ECO:0000256" key="16">
    <source>
        <dbReference type="ARBA" id="ARBA00023328"/>
    </source>
</evidence>
<accession>A0A9N9DPR3</accession>
<name>A0A9N9DPR3_9GLOM</name>
<evidence type="ECO:0000256" key="9">
    <source>
        <dbReference type="ARBA" id="ARBA00022776"/>
    </source>
</evidence>
<evidence type="ECO:0000256" key="15">
    <source>
        <dbReference type="ARBA" id="ARBA00023306"/>
    </source>
</evidence>
<dbReference type="GO" id="GO:0005874">
    <property type="term" value="C:microtubule"/>
    <property type="evidence" value="ECO:0007669"/>
    <property type="project" value="UniProtKB-KW"/>
</dbReference>
<evidence type="ECO:0000256" key="4">
    <source>
        <dbReference type="ARBA" id="ARBA00005366"/>
    </source>
</evidence>
<dbReference type="PANTHER" id="PTHR28216:SF1">
    <property type="entry name" value="DASH COMPLEX SUBUNIT DUO1"/>
    <property type="match status" value="1"/>
</dbReference>
<evidence type="ECO:0000256" key="2">
    <source>
        <dbReference type="ARBA" id="ARBA00004186"/>
    </source>
</evidence>
<evidence type="ECO:0000256" key="19">
    <source>
        <dbReference type="SAM" id="Coils"/>
    </source>
</evidence>
<keyword evidence="22" id="KW-1185">Reference proteome</keyword>
<evidence type="ECO:0000256" key="10">
    <source>
        <dbReference type="ARBA" id="ARBA00022829"/>
    </source>
</evidence>
<protein>
    <recommendedName>
        <fullName evidence="17">DASH complex subunit DUO1</fullName>
    </recommendedName>
    <alternativeName>
        <fullName evidence="18">Outer kinetochore protein DUO1</fullName>
    </alternativeName>
</protein>
<keyword evidence="8" id="KW-0493">Microtubule</keyword>
<keyword evidence="9" id="KW-0498">Mitosis</keyword>
<evidence type="ECO:0000256" key="13">
    <source>
        <dbReference type="ARBA" id="ARBA00023212"/>
    </source>
</evidence>
<comment type="caution">
    <text evidence="21">The sequence shown here is derived from an EMBL/GenBank/DDBJ whole genome shotgun (WGS) entry which is preliminary data.</text>
</comment>
<keyword evidence="14" id="KW-0539">Nucleus</keyword>
<dbReference type="GO" id="GO:0042729">
    <property type="term" value="C:DASH complex"/>
    <property type="evidence" value="ECO:0007669"/>
    <property type="project" value="InterPro"/>
</dbReference>
<evidence type="ECO:0000256" key="12">
    <source>
        <dbReference type="ARBA" id="ARBA00023054"/>
    </source>
</evidence>
<feature type="coiled-coil region" evidence="19">
    <location>
        <begin position="93"/>
        <end position="127"/>
    </location>
</feature>
<feature type="compositionally biased region" description="Basic residues" evidence="20">
    <location>
        <begin position="217"/>
        <end position="226"/>
    </location>
</feature>
<evidence type="ECO:0000256" key="11">
    <source>
        <dbReference type="ARBA" id="ARBA00022838"/>
    </source>
</evidence>
<keyword evidence="13" id="KW-0206">Cytoskeleton</keyword>
<keyword evidence="11" id="KW-0995">Kinetochore</keyword>
<dbReference type="Pfam" id="PF08651">
    <property type="entry name" value="DASH_Duo1"/>
    <property type="match status" value="1"/>
</dbReference>
<keyword evidence="12 19" id="KW-0175">Coiled coil</keyword>
<dbReference type="GO" id="GO:0051301">
    <property type="term" value="P:cell division"/>
    <property type="evidence" value="ECO:0007669"/>
    <property type="project" value="UniProtKB-KW"/>
</dbReference>
<evidence type="ECO:0000256" key="8">
    <source>
        <dbReference type="ARBA" id="ARBA00022701"/>
    </source>
</evidence>
<dbReference type="AlphaFoldDB" id="A0A9N9DPR3"/>
<reference evidence="21" key="1">
    <citation type="submission" date="2021-06" db="EMBL/GenBank/DDBJ databases">
        <authorList>
            <person name="Kallberg Y."/>
            <person name="Tangrot J."/>
            <person name="Rosling A."/>
        </authorList>
    </citation>
    <scope>NUCLEOTIDE SEQUENCE</scope>
    <source>
        <strain evidence="21">CL551</strain>
    </source>
</reference>
<evidence type="ECO:0000256" key="14">
    <source>
        <dbReference type="ARBA" id="ARBA00023242"/>
    </source>
</evidence>
<dbReference type="EMBL" id="CAJVPV010009932">
    <property type="protein sequence ID" value="CAG8646299.1"/>
    <property type="molecule type" value="Genomic_DNA"/>
</dbReference>
<evidence type="ECO:0000256" key="20">
    <source>
        <dbReference type="SAM" id="MobiDB-lite"/>
    </source>
</evidence>
<dbReference type="Proteomes" id="UP000789342">
    <property type="component" value="Unassembled WGS sequence"/>
</dbReference>
<comment type="similarity">
    <text evidence="4">Belongs to the DASH complex DUO1 family.</text>
</comment>
<evidence type="ECO:0000313" key="22">
    <source>
        <dbReference type="Proteomes" id="UP000789342"/>
    </source>
</evidence>
<keyword evidence="6" id="KW-0963">Cytoplasm</keyword>
<gene>
    <name evidence="21" type="ORF">AMORRO_LOCUS9748</name>
</gene>
<evidence type="ECO:0000256" key="5">
    <source>
        <dbReference type="ARBA" id="ARBA00022454"/>
    </source>
</evidence>
<evidence type="ECO:0000256" key="18">
    <source>
        <dbReference type="ARBA" id="ARBA00044358"/>
    </source>
</evidence>
<evidence type="ECO:0000313" key="21">
    <source>
        <dbReference type="EMBL" id="CAG8646299.1"/>
    </source>
</evidence>
<feature type="compositionally biased region" description="Basic and acidic residues" evidence="20">
    <location>
        <begin position="186"/>
        <end position="209"/>
    </location>
</feature>
<dbReference type="GO" id="GO:0000278">
    <property type="term" value="P:mitotic cell cycle"/>
    <property type="evidence" value="ECO:0007669"/>
    <property type="project" value="InterPro"/>
</dbReference>
<dbReference type="PANTHER" id="PTHR28216">
    <property type="entry name" value="DASH COMPLEX SUBUNIT DUO1"/>
    <property type="match status" value="1"/>
</dbReference>
<feature type="region of interest" description="Disordered" evidence="20">
    <location>
        <begin position="186"/>
        <end position="226"/>
    </location>
</feature>
<keyword evidence="10" id="KW-0159">Chromosome partition</keyword>
<proteinExistence type="inferred from homology"/>
<dbReference type="GO" id="GO:0072686">
    <property type="term" value="C:mitotic spindle"/>
    <property type="evidence" value="ECO:0007669"/>
    <property type="project" value="InterPro"/>
</dbReference>
<evidence type="ECO:0000256" key="3">
    <source>
        <dbReference type="ARBA" id="ARBA00004629"/>
    </source>
</evidence>
<keyword evidence="15" id="KW-0131">Cell cycle</keyword>
<evidence type="ECO:0000256" key="17">
    <source>
        <dbReference type="ARBA" id="ARBA00044152"/>
    </source>
</evidence>
<comment type="subcellular location">
    <subcellularLocation>
        <location evidence="3">Chromosome</location>
        <location evidence="3">Centromere</location>
        <location evidence="3">Kinetochore</location>
    </subcellularLocation>
    <subcellularLocation>
        <location evidence="2">Cytoplasm</location>
        <location evidence="2">Cytoskeleton</location>
        <location evidence="2">Spindle</location>
    </subcellularLocation>
    <subcellularLocation>
        <location evidence="1">Nucleus</location>
    </subcellularLocation>
</comment>
<evidence type="ECO:0000256" key="1">
    <source>
        <dbReference type="ARBA" id="ARBA00004123"/>
    </source>
</evidence>